<reference evidence="14 15" key="1">
    <citation type="submission" date="2017-04" db="EMBL/GenBank/DDBJ databases">
        <title>Genome sequencing of [Candida] sorbophila.</title>
        <authorList>
            <person name="Ahn J.O."/>
        </authorList>
    </citation>
    <scope>NUCLEOTIDE SEQUENCE [LARGE SCALE GENOMIC DNA]</scope>
    <source>
        <strain evidence="14 15">DS02</strain>
    </source>
</reference>
<keyword evidence="5" id="KW-0328">Glycosyltransferase</keyword>
<evidence type="ECO:0000256" key="6">
    <source>
        <dbReference type="ARBA" id="ARBA00022679"/>
    </source>
</evidence>
<dbReference type="PANTHER" id="PTHR23033">
    <property type="entry name" value="BETA1,3-GALACTOSYLTRANSFERASE"/>
    <property type="match status" value="1"/>
</dbReference>
<organism evidence="14 15">
    <name type="scientific">Wickerhamiella sorbophila</name>
    <dbReference type="NCBI Taxonomy" id="45607"/>
    <lineage>
        <taxon>Eukaryota</taxon>
        <taxon>Fungi</taxon>
        <taxon>Dikarya</taxon>
        <taxon>Ascomycota</taxon>
        <taxon>Saccharomycotina</taxon>
        <taxon>Dipodascomycetes</taxon>
        <taxon>Dipodascales</taxon>
        <taxon>Trichomonascaceae</taxon>
        <taxon>Wickerhamiella</taxon>
    </lineage>
</organism>
<feature type="domain" description="Fringe-like glycosyltransferase" evidence="13">
    <location>
        <begin position="184"/>
        <end position="270"/>
    </location>
</feature>
<comment type="pathway">
    <text evidence="2">Protein modification; protein glycosylation.</text>
</comment>
<proteinExistence type="inferred from homology"/>
<keyword evidence="9" id="KW-0735">Signal-anchor</keyword>
<evidence type="ECO:0000256" key="12">
    <source>
        <dbReference type="SAM" id="MobiDB-lite"/>
    </source>
</evidence>
<dbReference type="EC" id="2.4.1.122" evidence="4"/>
<evidence type="ECO:0000256" key="4">
    <source>
        <dbReference type="ARBA" id="ARBA00012557"/>
    </source>
</evidence>
<dbReference type="OrthoDB" id="414175at2759"/>
<dbReference type="InterPro" id="IPR026050">
    <property type="entry name" value="C1GALT1/C1GALT1_chp1"/>
</dbReference>
<gene>
    <name evidence="14" type="ORF">B9G98_01868</name>
</gene>
<dbReference type="GO" id="GO:0000166">
    <property type="term" value="F:nucleotide binding"/>
    <property type="evidence" value="ECO:0007669"/>
    <property type="project" value="UniProtKB-KW"/>
</dbReference>
<comment type="caution">
    <text evidence="14">The sequence shown here is derived from an EMBL/GenBank/DDBJ whole genome shotgun (WGS) entry which is preliminary data.</text>
</comment>
<dbReference type="GO" id="GO:0016020">
    <property type="term" value="C:membrane"/>
    <property type="evidence" value="ECO:0007669"/>
    <property type="project" value="UniProtKB-SubCell"/>
</dbReference>
<evidence type="ECO:0000256" key="7">
    <source>
        <dbReference type="ARBA" id="ARBA00022692"/>
    </source>
</evidence>
<dbReference type="Pfam" id="PF02434">
    <property type="entry name" value="Fringe"/>
    <property type="match status" value="1"/>
</dbReference>
<evidence type="ECO:0000313" key="14">
    <source>
        <dbReference type="EMBL" id="PRT54248.1"/>
    </source>
</evidence>
<dbReference type="InterPro" id="IPR003378">
    <property type="entry name" value="Fringe-like_glycosylTrfase"/>
</dbReference>
<evidence type="ECO:0000313" key="15">
    <source>
        <dbReference type="Proteomes" id="UP000238350"/>
    </source>
</evidence>
<keyword evidence="7" id="KW-0812">Transmembrane</keyword>
<feature type="region of interest" description="Disordered" evidence="12">
    <location>
        <begin position="34"/>
        <end position="53"/>
    </location>
</feature>
<evidence type="ECO:0000256" key="10">
    <source>
        <dbReference type="ARBA" id="ARBA00022989"/>
    </source>
</evidence>
<evidence type="ECO:0000256" key="1">
    <source>
        <dbReference type="ARBA" id="ARBA00004606"/>
    </source>
</evidence>
<protein>
    <recommendedName>
        <fullName evidence="4">N-acetylgalactosaminide beta-1,3-galactosyltransferase</fullName>
        <ecNumber evidence="4">2.4.1.122</ecNumber>
    </recommendedName>
</protein>
<dbReference type="GO" id="GO:0016263">
    <property type="term" value="F:glycoprotein-N-acetylgalactosamine 3-beta-galactosyltransferase activity"/>
    <property type="evidence" value="ECO:0007669"/>
    <property type="project" value="UniProtKB-EC"/>
</dbReference>
<keyword evidence="11" id="KW-0472">Membrane</keyword>
<dbReference type="Gene3D" id="3.90.550.50">
    <property type="match status" value="1"/>
</dbReference>
<comment type="similarity">
    <text evidence="3">Belongs to the glycosyltransferase 31 family. Beta3-Gal-T subfamily.</text>
</comment>
<evidence type="ECO:0000256" key="11">
    <source>
        <dbReference type="ARBA" id="ARBA00023136"/>
    </source>
</evidence>
<name>A0A2T0FGX7_9ASCO</name>
<keyword evidence="15" id="KW-1185">Reference proteome</keyword>
<dbReference type="GeneID" id="36515616"/>
<keyword evidence="10" id="KW-1133">Transmembrane helix</keyword>
<dbReference type="EMBL" id="NDIQ01000021">
    <property type="protein sequence ID" value="PRT54248.1"/>
    <property type="molecule type" value="Genomic_DNA"/>
</dbReference>
<dbReference type="Gene3D" id="3.50.4.10">
    <property type="entry name" value="Hepatocyte Growth Factor"/>
    <property type="match status" value="1"/>
</dbReference>
<evidence type="ECO:0000256" key="8">
    <source>
        <dbReference type="ARBA" id="ARBA00022741"/>
    </source>
</evidence>
<dbReference type="STRING" id="45607.A0A2T0FGX7"/>
<evidence type="ECO:0000259" key="13">
    <source>
        <dbReference type="Pfam" id="PF02434"/>
    </source>
</evidence>
<dbReference type="PANTHER" id="PTHR23033:SF47">
    <property type="entry name" value="APPLE DOMAIN-CONTAINING PROTEIN-RELATED"/>
    <property type="match status" value="1"/>
</dbReference>
<keyword evidence="8" id="KW-0547">Nucleotide-binding</keyword>
<feature type="compositionally biased region" description="Polar residues" evidence="12">
    <location>
        <begin position="517"/>
        <end position="532"/>
    </location>
</feature>
<feature type="region of interest" description="Disordered" evidence="12">
    <location>
        <begin position="514"/>
        <end position="552"/>
    </location>
</feature>
<feature type="compositionally biased region" description="Basic and acidic residues" evidence="12">
    <location>
        <begin position="37"/>
        <end position="48"/>
    </location>
</feature>
<keyword evidence="6" id="KW-0808">Transferase</keyword>
<evidence type="ECO:0000256" key="9">
    <source>
        <dbReference type="ARBA" id="ARBA00022968"/>
    </source>
</evidence>
<evidence type="ECO:0000256" key="5">
    <source>
        <dbReference type="ARBA" id="ARBA00022676"/>
    </source>
</evidence>
<accession>A0A2T0FGX7</accession>
<dbReference type="RefSeq" id="XP_024664193.1">
    <property type="nucleotide sequence ID" value="XM_024808425.1"/>
</dbReference>
<evidence type="ECO:0000256" key="3">
    <source>
        <dbReference type="ARBA" id="ARBA00006462"/>
    </source>
</evidence>
<dbReference type="Proteomes" id="UP000238350">
    <property type="component" value="Unassembled WGS sequence"/>
</dbReference>
<dbReference type="AlphaFoldDB" id="A0A2T0FGX7"/>
<comment type="subcellular location">
    <subcellularLocation>
        <location evidence="1">Membrane</location>
        <topology evidence="1">Single-pass type II membrane protein</topology>
    </subcellularLocation>
</comment>
<sequence length="552" mass="63812">MEADHKMLDFEHVVPSKDMRNRYESVDVWRGDTIFDGSKDKPEPERPRQYPPSFFNNPAKYLEQTLVADYSSTLSEEIFVMLKTGGTVMWDRLPIHLVTTLTRVKNFALYSDLAGSVGGHEVIDILKDLPKEVLESDDMTTYRLMRKMHNEGYNWGTDILDLRGRKDGWATDRFKNIPMLADAYTKRPESKWFVFIDDDTFVMWDNLEQYLSKIDHKKPIYLGHRAWFPSPAVHNGKKVSFFAHGGSGVVLSKGAMDTLFGPDSNSTIQETIEDWSLRAMRQCCGDLMVAWALFEKGDVTLDPESEEYPMIRFQGEAVNLAEYGPEDMCEPLLTFHHLTGHDIEVLWEYERLRPKGVPTLYNDFYRDFVLPYVVEEREGWYMGRSTYTISERENTPFEDGDGKEIYPHKKKEDCRKACEKHNTCYVWSYWKGTCQLQHNNIVLGSKATRDRNDYVKKFGLAPRVTTGWMVDRIRELRASLKCDPLKYDKKTGEYNDSPETAEGWAIRALEAAEKQLNESQSIPPDELQSNPSDELESTPPDEINQESNINLA</sequence>
<evidence type="ECO:0000256" key="2">
    <source>
        <dbReference type="ARBA" id="ARBA00004922"/>
    </source>
</evidence>